<feature type="compositionally biased region" description="Basic residues" evidence="10">
    <location>
        <begin position="383"/>
        <end position="395"/>
    </location>
</feature>
<evidence type="ECO:0000256" key="8">
    <source>
        <dbReference type="ARBA" id="ARBA00023242"/>
    </source>
</evidence>
<evidence type="ECO:0000256" key="2">
    <source>
        <dbReference type="ARBA" id="ARBA00013184"/>
    </source>
</evidence>
<dbReference type="Pfam" id="PF08214">
    <property type="entry name" value="HAT_KAT11"/>
    <property type="match status" value="1"/>
</dbReference>
<evidence type="ECO:0000256" key="7">
    <source>
        <dbReference type="ARBA" id="ARBA00023163"/>
    </source>
</evidence>
<dbReference type="GO" id="GO:0006355">
    <property type="term" value="P:regulation of DNA-templated transcription"/>
    <property type="evidence" value="ECO:0007669"/>
    <property type="project" value="InterPro"/>
</dbReference>
<dbReference type="PANTHER" id="PTHR31571:SF2">
    <property type="entry name" value="HISTONE ACETYLTRANSFERASE RTT109"/>
    <property type="match status" value="1"/>
</dbReference>
<dbReference type="SMART" id="SM01250">
    <property type="entry name" value="KAT11"/>
    <property type="match status" value="1"/>
</dbReference>
<dbReference type="InterPro" id="IPR013178">
    <property type="entry name" value="Histone_AcTrfase_Rtt109/CBP"/>
</dbReference>
<comment type="subcellular location">
    <subcellularLocation>
        <location evidence="1">Nucleus</location>
    </subcellularLocation>
</comment>
<feature type="region of interest" description="Disordered" evidence="10">
    <location>
        <begin position="525"/>
        <end position="549"/>
    </location>
</feature>
<dbReference type="EMBL" id="MU005579">
    <property type="protein sequence ID" value="KAF2685152.1"/>
    <property type="molecule type" value="Genomic_DNA"/>
</dbReference>
<organism evidence="11 12">
    <name type="scientific">Lentithecium fluviatile CBS 122367</name>
    <dbReference type="NCBI Taxonomy" id="1168545"/>
    <lineage>
        <taxon>Eukaryota</taxon>
        <taxon>Fungi</taxon>
        <taxon>Dikarya</taxon>
        <taxon>Ascomycota</taxon>
        <taxon>Pezizomycotina</taxon>
        <taxon>Dothideomycetes</taxon>
        <taxon>Pleosporomycetidae</taxon>
        <taxon>Pleosporales</taxon>
        <taxon>Massarineae</taxon>
        <taxon>Lentitheciaceae</taxon>
        <taxon>Lentithecium</taxon>
    </lineage>
</organism>
<keyword evidence="3" id="KW-0808">Transferase</keyword>
<dbReference type="GO" id="GO:0005634">
    <property type="term" value="C:nucleus"/>
    <property type="evidence" value="ECO:0007669"/>
    <property type="project" value="UniProtKB-SubCell"/>
</dbReference>
<dbReference type="GO" id="GO:0006974">
    <property type="term" value="P:DNA damage response"/>
    <property type="evidence" value="ECO:0007669"/>
    <property type="project" value="UniProtKB-KW"/>
</dbReference>
<evidence type="ECO:0000313" key="12">
    <source>
        <dbReference type="Proteomes" id="UP000799291"/>
    </source>
</evidence>
<name>A0A6G1J3R2_9PLEO</name>
<dbReference type="OrthoDB" id="3361892at2759"/>
<accession>A0A6G1J3R2</accession>
<evidence type="ECO:0000313" key="11">
    <source>
        <dbReference type="EMBL" id="KAF2685152.1"/>
    </source>
</evidence>
<evidence type="ECO:0000256" key="5">
    <source>
        <dbReference type="ARBA" id="ARBA00022990"/>
    </source>
</evidence>
<protein>
    <recommendedName>
        <fullName evidence="2">histone acetyltransferase</fullName>
        <ecNumber evidence="2">2.3.1.48</ecNumber>
    </recommendedName>
</protein>
<keyword evidence="8" id="KW-0539">Nucleus</keyword>
<dbReference type="InterPro" id="IPR016849">
    <property type="entry name" value="Rtt109"/>
</dbReference>
<evidence type="ECO:0000256" key="6">
    <source>
        <dbReference type="ARBA" id="ARBA00023015"/>
    </source>
</evidence>
<keyword evidence="7" id="KW-0804">Transcription</keyword>
<dbReference type="EC" id="2.3.1.48" evidence="2"/>
<reference evidence="11" key="1">
    <citation type="journal article" date="2020" name="Stud. Mycol.">
        <title>101 Dothideomycetes genomes: a test case for predicting lifestyles and emergence of pathogens.</title>
        <authorList>
            <person name="Haridas S."/>
            <person name="Albert R."/>
            <person name="Binder M."/>
            <person name="Bloem J."/>
            <person name="Labutti K."/>
            <person name="Salamov A."/>
            <person name="Andreopoulos B."/>
            <person name="Baker S."/>
            <person name="Barry K."/>
            <person name="Bills G."/>
            <person name="Bluhm B."/>
            <person name="Cannon C."/>
            <person name="Castanera R."/>
            <person name="Culley D."/>
            <person name="Daum C."/>
            <person name="Ezra D."/>
            <person name="Gonzalez J."/>
            <person name="Henrissat B."/>
            <person name="Kuo A."/>
            <person name="Liang C."/>
            <person name="Lipzen A."/>
            <person name="Lutzoni F."/>
            <person name="Magnuson J."/>
            <person name="Mondo S."/>
            <person name="Nolan M."/>
            <person name="Ohm R."/>
            <person name="Pangilinan J."/>
            <person name="Park H.-J."/>
            <person name="Ramirez L."/>
            <person name="Alfaro M."/>
            <person name="Sun H."/>
            <person name="Tritt A."/>
            <person name="Yoshinaga Y."/>
            <person name="Zwiers L.-H."/>
            <person name="Turgeon B."/>
            <person name="Goodwin S."/>
            <person name="Spatafora J."/>
            <person name="Crous P."/>
            <person name="Grigoriev I."/>
        </authorList>
    </citation>
    <scope>NUCLEOTIDE SEQUENCE</scope>
    <source>
        <strain evidence="11">CBS 122367</strain>
    </source>
</reference>
<gene>
    <name evidence="11" type="ORF">K458DRAFT_442327</name>
</gene>
<feature type="region of interest" description="Disordered" evidence="10">
    <location>
        <begin position="374"/>
        <end position="397"/>
    </location>
</feature>
<dbReference type="AlphaFoldDB" id="A0A6G1J3R2"/>
<evidence type="ECO:0000256" key="1">
    <source>
        <dbReference type="ARBA" id="ARBA00004123"/>
    </source>
</evidence>
<dbReference type="PROSITE" id="PS51728">
    <property type="entry name" value="RTT109_HAT"/>
    <property type="match status" value="1"/>
</dbReference>
<evidence type="ECO:0000256" key="10">
    <source>
        <dbReference type="SAM" id="MobiDB-lite"/>
    </source>
</evidence>
<keyword evidence="12" id="KW-1185">Reference proteome</keyword>
<dbReference type="InterPro" id="IPR051236">
    <property type="entry name" value="HAT_RTT109-like"/>
</dbReference>
<evidence type="ECO:0000256" key="9">
    <source>
        <dbReference type="ARBA" id="ARBA00048940"/>
    </source>
</evidence>
<feature type="region of interest" description="Disordered" evidence="10">
    <location>
        <begin position="350"/>
        <end position="369"/>
    </location>
</feature>
<keyword evidence="5" id="KW-0007">Acetylation</keyword>
<dbReference type="GO" id="GO:0032931">
    <property type="term" value="F:histone H3K56 acetyltransferase activity"/>
    <property type="evidence" value="ECO:0007669"/>
    <property type="project" value="TreeGrafter"/>
</dbReference>
<keyword evidence="4" id="KW-0227">DNA damage</keyword>
<evidence type="ECO:0000256" key="4">
    <source>
        <dbReference type="ARBA" id="ARBA00022763"/>
    </source>
</evidence>
<dbReference type="Proteomes" id="UP000799291">
    <property type="component" value="Unassembled WGS sequence"/>
</dbReference>
<evidence type="ECO:0000256" key="3">
    <source>
        <dbReference type="ARBA" id="ARBA00022679"/>
    </source>
</evidence>
<keyword evidence="6" id="KW-0805">Transcription regulation</keyword>
<comment type="catalytic activity">
    <reaction evidence="9">
        <text>L-lysyl-[histone] + acetyl-CoA = N(6)-acetyl-L-lysyl-[histone] + CoA + H(+)</text>
        <dbReference type="Rhea" id="RHEA:21992"/>
        <dbReference type="Rhea" id="RHEA-COMP:9845"/>
        <dbReference type="Rhea" id="RHEA-COMP:11338"/>
        <dbReference type="ChEBI" id="CHEBI:15378"/>
        <dbReference type="ChEBI" id="CHEBI:29969"/>
        <dbReference type="ChEBI" id="CHEBI:57287"/>
        <dbReference type="ChEBI" id="CHEBI:57288"/>
        <dbReference type="ChEBI" id="CHEBI:61930"/>
        <dbReference type="EC" id="2.3.1.48"/>
    </reaction>
    <physiologicalReaction direction="left-to-right" evidence="9">
        <dbReference type="Rhea" id="RHEA:21993"/>
    </physiologicalReaction>
</comment>
<proteinExistence type="predicted"/>
<dbReference type="PANTHER" id="PTHR31571">
    <property type="entry name" value="ALTERED INHERITANCE OF MITOCHONDRIA PROTEIN 6"/>
    <property type="match status" value="1"/>
</dbReference>
<sequence length="586" mass="63935">MGNIATSDSLYDLLASQLPKDVAFTFYHYSTPPSKSPPLFSAPPNVRSERTFCESHFLAASITLKDAAGSKSTDELLVLAIEVLVYTTKRLTTIFVSKADSTGYLSLLNLPRSQAGSPLKGICGTFVSWLARQRQREGKKVVVSLFARAQDQYLFPASVENKDKHVLDDRGLVKWWCQVLDPIVREYEAEGETKTLTERLANGADHTSTIQPSVKSESTAKGYLVVPGFEPNDTLRYIPPPPTPTAPRRWAVTHPLLQIAPHPGAPPRCLVPHFPDDPKARFLDELDEELPDRGTDAMVMEGGTPSRSNGQWKSVKTLDQFWEFMAFRQECSSGRIVGFIWIVISPPQPSIPEEDEEGPSQAVSSFSQDESQAFLKTSSSSSSKRKQKKDPRARRVNTEYGPIPLILPRIKSSSSGLSAMLDGSGSAVSRLPPESSPWYIWPTSSRGTVIFSAKDYERAHQVLLQQNFATKATAARSTTRWKEEIAVLGGVDSWSRTVVGRKEAPIASATALNGTAPAILLGVRKKRKPDAPAEPEPKPAGGPTILGEGLVRKKVKVDTPEPVAGTTAANGVNTLGAGLVRKKPKN</sequence>